<organism evidence="1">
    <name type="scientific">marine sediment metagenome</name>
    <dbReference type="NCBI Taxonomy" id="412755"/>
    <lineage>
        <taxon>unclassified sequences</taxon>
        <taxon>metagenomes</taxon>
        <taxon>ecological metagenomes</taxon>
    </lineage>
</organism>
<accession>A0A0F9NER0</accession>
<gene>
    <name evidence="1" type="ORF">LCGC14_0960140</name>
</gene>
<dbReference type="AlphaFoldDB" id="A0A0F9NER0"/>
<protein>
    <submittedName>
        <fullName evidence="1">Uncharacterized protein</fullName>
    </submittedName>
</protein>
<proteinExistence type="predicted"/>
<name>A0A0F9NER0_9ZZZZ</name>
<dbReference type="EMBL" id="LAZR01003469">
    <property type="protein sequence ID" value="KKN18010.1"/>
    <property type="molecule type" value="Genomic_DNA"/>
</dbReference>
<evidence type="ECO:0000313" key="1">
    <source>
        <dbReference type="EMBL" id="KKN18010.1"/>
    </source>
</evidence>
<comment type="caution">
    <text evidence="1">The sequence shown here is derived from an EMBL/GenBank/DDBJ whole genome shotgun (WGS) entry which is preliminary data.</text>
</comment>
<sequence length="58" mass="7038">MNLYGQLYNLEINLIKMSSEEKELLNSIWNELGMIYKLMEKNFKEIIKLLSDIQRNMR</sequence>
<reference evidence="1" key="1">
    <citation type="journal article" date="2015" name="Nature">
        <title>Complex archaea that bridge the gap between prokaryotes and eukaryotes.</title>
        <authorList>
            <person name="Spang A."/>
            <person name="Saw J.H."/>
            <person name="Jorgensen S.L."/>
            <person name="Zaremba-Niedzwiedzka K."/>
            <person name="Martijn J."/>
            <person name="Lind A.E."/>
            <person name="van Eijk R."/>
            <person name="Schleper C."/>
            <person name="Guy L."/>
            <person name="Ettema T.J."/>
        </authorList>
    </citation>
    <scope>NUCLEOTIDE SEQUENCE</scope>
</reference>